<evidence type="ECO:0000313" key="1">
    <source>
        <dbReference type="EMBL" id="KAF8766737.1"/>
    </source>
</evidence>
<organism evidence="1 2">
    <name type="scientific">Argiope bruennichi</name>
    <name type="common">Wasp spider</name>
    <name type="synonym">Aranea bruennichi</name>
    <dbReference type="NCBI Taxonomy" id="94029"/>
    <lineage>
        <taxon>Eukaryota</taxon>
        <taxon>Metazoa</taxon>
        <taxon>Ecdysozoa</taxon>
        <taxon>Arthropoda</taxon>
        <taxon>Chelicerata</taxon>
        <taxon>Arachnida</taxon>
        <taxon>Araneae</taxon>
        <taxon>Araneomorphae</taxon>
        <taxon>Entelegynae</taxon>
        <taxon>Araneoidea</taxon>
        <taxon>Araneidae</taxon>
        <taxon>Argiope</taxon>
    </lineage>
</organism>
<name>A0A8T0E5T0_ARGBR</name>
<proteinExistence type="predicted"/>
<reference evidence="1" key="2">
    <citation type="submission" date="2020-06" db="EMBL/GenBank/DDBJ databases">
        <authorList>
            <person name="Sheffer M."/>
        </authorList>
    </citation>
    <scope>NUCLEOTIDE SEQUENCE</scope>
</reference>
<accession>A0A8T0E5T0</accession>
<dbReference type="AlphaFoldDB" id="A0A8T0E5T0"/>
<dbReference type="Proteomes" id="UP000807504">
    <property type="component" value="Unassembled WGS sequence"/>
</dbReference>
<evidence type="ECO:0000313" key="2">
    <source>
        <dbReference type="Proteomes" id="UP000807504"/>
    </source>
</evidence>
<reference evidence="1" key="1">
    <citation type="journal article" date="2020" name="bioRxiv">
        <title>Chromosome-level reference genome of the European wasp spider Argiope bruennichi: a resource for studies on range expansion and evolutionary adaptation.</title>
        <authorList>
            <person name="Sheffer M.M."/>
            <person name="Hoppe A."/>
            <person name="Krehenwinkel H."/>
            <person name="Uhl G."/>
            <person name="Kuss A.W."/>
            <person name="Jensen L."/>
            <person name="Jensen C."/>
            <person name="Gillespie R.G."/>
            <person name="Hoff K.J."/>
            <person name="Prost S."/>
        </authorList>
    </citation>
    <scope>NUCLEOTIDE SEQUENCE</scope>
</reference>
<sequence length="163" mass="18712">MSSNEEHLHLYEVFQNCFNKIAYRRDSNRDIPYDVLYDTECDKGLPQDILPDTHAMRNLDISSVGGNTENHTEHWPLGCNVYDGNEDDGPNILFLNLEIQTTRCSNTTKLPCSTNLLSESILTDNLLPDDTEVAESKDFIYYDPEESIDKEMINGYRQLPSTR</sequence>
<comment type="caution">
    <text evidence="1">The sequence shown here is derived from an EMBL/GenBank/DDBJ whole genome shotgun (WGS) entry which is preliminary data.</text>
</comment>
<keyword evidence="2" id="KW-1185">Reference proteome</keyword>
<protein>
    <submittedName>
        <fullName evidence="1">Uncharacterized protein</fullName>
    </submittedName>
</protein>
<dbReference type="EMBL" id="JABXBU010002230">
    <property type="protein sequence ID" value="KAF8766737.1"/>
    <property type="molecule type" value="Genomic_DNA"/>
</dbReference>
<gene>
    <name evidence="1" type="ORF">HNY73_019770</name>
</gene>